<organism evidence="1 2">
    <name type="scientific">Butyricimonas hominis</name>
    <dbReference type="NCBI Taxonomy" id="2763032"/>
    <lineage>
        <taxon>Bacteria</taxon>
        <taxon>Pseudomonadati</taxon>
        <taxon>Bacteroidota</taxon>
        <taxon>Bacteroidia</taxon>
        <taxon>Bacteroidales</taxon>
        <taxon>Odoribacteraceae</taxon>
        <taxon>Butyricimonas</taxon>
    </lineage>
</organism>
<proteinExistence type="predicted"/>
<dbReference type="EMBL" id="JACOOH010000002">
    <property type="protein sequence ID" value="MBC5620323.1"/>
    <property type="molecule type" value="Genomic_DNA"/>
</dbReference>
<evidence type="ECO:0000313" key="1">
    <source>
        <dbReference type="EMBL" id="MBC5620323.1"/>
    </source>
</evidence>
<gene>
    <name evidence="1" type="ORF">H8S64_04350</name>
</gene>
<sequence length="207" mass="23902">MDSKNLQPATCPRQTIENLALRNLRRAKEIIADTGIEAIWRSVGVEPRLVGSVKTGLLVKHLDIDFHVYSNPVVIADSFAAMAKLAEHPAIRRVECINSLDTDEHCIEWHAYYLDREGDEWQIDMIHILGGSRYDGFFERMAERITQVLTPETRGTILRLKHETPDDEKIMGVEYYQAVLRDGVRTYTDFMNWRKRHPVTGVVEWIP</sequence>
<protein>
    <submittedName>
        <fullName evidence="1">Phosphoglycerate mutase family protein</fullName>
    </submittedName>
</protein>
<comment type="caution">
    <text evidence="1">The sequence shown here is derived from an EMBL/GenBank/DDBJ whole genome shotgun (WGS) entry which is preliminary data.</text>
</comment>
<accession>A0ABR7CXD0</accession>
<reference evidence="1 2" key="1">
    <citation type="submission" date="2020-08" db="EMBL/GenBank/DDBJ databases">
        <title>Genome public.</title>
        <authorList>
            <person name="Liu C."/>
            <person name="Sun Q."/>
        </authorList>
    </citation>
    <scope>NUCLEOTIDE SEQUENCE [LARGE SCALE GENOMIC DNA]</scope>
    <source>
        <strain evidence="1 2">NSJ-56</strain>
    </source>
</reference>
<keyword evidence="2" id="KW-1185">Reference proteome</keyword>
<evidence type="ECO:0000313" key="2">
    <source>
        <dbReference type="Proteomes" id="UP000646484"/>
    </source>
</evidence>
<dbReference type="Proteomes" id="UP000646484">
    <property type="component" value="Unassembled WGS sequence"/>
</dbReference>
<dbReference type="RefSeq" id="WP_186975131.1">
    <property type="nucleotide sequence ID" value="NZ_JACOOH010000002.1"/>
</dbReference>
<name>A0ABR7CXD0_9BACT</name>